<dbReference type="Pfam" id="PF03467">
    <property type="entry name" value="Smg4_UPF3"/>
    <property type="match status" value="1"/>
</dbReference>
<feature type="region of interest" description="Disordered" evidence="5">
    <location>
        <begin position="195"/>
        <end position="396"/>
    </location>
</feature>
<dbReference type="InterPro" id="IPR039722">
    <property type="entry name" value="Upf3"/>
</dbReference>
<feature type="region of interest" description="Disordered" evidence="5">
    <location>
        <begin position="169"/>
        <end position="188"/>
    </location>
</feature>
<evidence type="ECO:0000313" key="8">
    <source>
        <dbReference type="EMBL" id="CAF3879782.1"/>
    </source>
</evidence>
<proteinExistence type="inferred from homology"/>
<dbReference type="InterPro" id="IPR035979">
    <property type="entry name" value="RBD_domain_sf"/>
</dbReference>
<organism evidence="7 9">
    <name type="scientific">Rotaria magnacalcarata</name>
    <dbReference type="NCBI Taxonomy" id="392030"/>
    <lineage>
        <taxon>Eukaryota</taxon>
        <taxon>Metazoa</taxon>
        <taxon>Spiralia</taxon>
        <taxon>Gnathifera</taxon>
        <taxon>Rotifera</taxon>
        <taxon>Eurotatoria</taxon>
        <taxon>Bdelloidea</taxon>
        <taxon>Philodinida</taxon>
        <taxon>Philodinidae</taxon>
        <taxon>Rotaria</taxon>
    </lineage>
</organism>
<evidence type="ECO:0000259" key="6">
    <source>
        <dbReference type="Pfam" id="PF03467"/>
    </source>
</evidence>
<protein>
    <recommendedName>
        <fullName evidence="6">UPF3 domain-containing protein</fullName>
    </recommendedName>
</protein>
<evidence type="ECO:0000256" key="4">
    <source>
        <dbReference type="ARBA" id="ARBA00023242"/>
    </source>
</evidence>
<feature type="domain" description="UPF3" evidence="6">
    <location>
        <begin position="25"/>
        <end position="194"/>
    </location>
</feature>
<keyword evidence="3" id="KW-0866">Nonsense-mediated mRNA decay</keyword>
<dbReference type="EMBL" id="CAJOBG010000870">
    <property type="protein sequence ID" value="CAF3868182.1"/>
    <property type="molecule type" value="Genomic_DNA"/>
</dbReference>
<dbReference type="InterPro" id="IPR012677">
    <property type="entry name" value="Nucleotide-bd_a/b_plait_sf"/>
</dbReference>
<evidence type="ECO:0000256" key="5">
    <source>
        <dbReference type="SAM" id="MobiDB-lite"/>
    </source>
</evidence>
<dbReference type="CDD" id="cd12455">
    <property type="entry name" value="RRM_like_Smg4_UPF3"/>
    <property type="match status" value="1"/>
</dbReference>
<dbReference type="PANTHER" id="PTHR13112:SF0">
    <property type="entry name" value="FI21285P1"/>
    <property type="match status" value="1"/>
</dbReference>
<feature type="compositionally biased region" description="Basic residues" evidence="5">
    <location>
        <begin position="387"/>
        <end position="396"/>
    </location>
</feature>
<dbReference type="Gene3D" id="3.30.70.330">
    <property type="match status" value="1"/>
</dbReference>
<dbReference type="GO" id="GO:0003729">
    <property type="term" value="F:mRNA binding"/>
    <property type="evidence" value="ECO:0007669"/>
    <property type="project" value="TreeGrafter"/>
</dbReference>
<keyword evidence="4" id="KW-0539">Nucleus</keyword>
<feature type="compositionally biased region" description="Low complexity" evidence="5">
    <location>
        <begin position="337"/>
        <end position="369"/>
    </location>
</feature>
<reference evidence="7" key="1">
    <citation type="submission" date="2021-02" db="EMBL/GenBank/DDBJ databases">
        <authorList>
            <person name="Nowell W R."/>
        </authorList>
    </citation>
    <scope>NUCLEOTIDE SEQUENCE</scope>
</reference>
<dbReference type="AlphaFoldDB" id="A0A819FLE1"/>
<comment type="similarity">
    <text evidence="2">Belongs to the RENT3 family.</text>
</comment>
<evidence type="ECO:0000256" key="2">
    <source>
        <dbReference type="ARBA" id="ARBA00005991"/>
    </source>
</evidence>
<dbReference type="Proteomes" id="UP000663842">
    <property type="component" value="Unassembled WGS sequence"/>
</dbReference>
<comment type="caution">
    <text evidence="7">The sequence shown here is derived from an EMBL/GenBank/DDBJ whole genome shotgun (WGS) entry which is preliminary data.</text>
</comment>
<dbReference type="GO" id="GO:0005737">
    <property type="term" value="C:cytoplasm"/>
    <property type="evidence" value="ECO:0007669"/>
    <property type="project" value="TreeGrafter"/>
</dbReference>
<feature type="compositionally biased region" description="Basic and acidic residues" evidence="5">
    <location>
        <begin position="253"/>
        <end position="277"/>
    </location>
</feature>
<name>A0A819FLE1_9BILA</name>
<evidence type="ECO:0000256" key="1">
    <source>
        <dbReference type="ARBA" id="ARBA00004123"/>
    </source>
</evidence>
<evidence type="ECO:0000313" key="7">
    <source>
        <dbReference type="EMBL" id="CAF3868182.1"/>
    </source>
</evidence>
<dbReference type="SUPFAM" id="SSF54928">
    <property type="entry name" value="RNA-binding domain, RBD"/>
    <property type="match status" value="1"/>
</dbReference>
<feature type="compositionally biased region" description="Polar residues" evidence="5">
    <location>
        <begin position="308"/>
        <end position="324"/>
    </location>
</feature>
<evidence type="ECO:0000313" key="9">
    <source>
        <dbReference type="Proteomes" id="UP000663866"/>
    </source>
</evidence>
<keyword evidence="9" id="KW-1185">Reference proteome</keyword>
<feature type="compositionally biased region" description="Polar residues" evidence="5">
    <location>
        <begin position="206"/>
        <end position="224"/>
    </location>
</feature>
<dbReference type="EMBL" id="CAJOBF010000858">
    <property type="protein sequence ID" value="CAF3879782.1"/>
    <property type="molecule type" value="Genomic_DNA"/>
</dbReference>
<gene>
    <name evidence="7" type="ORF">OVN521_LOCUS7773</name>
    <name evidence="8" type="ORF">UXM345_LOCUS9406</name>
</gene>
<evidence type="ECO:0000256" key="3">
    <source>
        <dbReference type="ARBA" id="ARBA00023161"/>
    </source>
</evidence>
<dbReference type="InterPro" id="IPR005120">
    <property type="entry name" value="UPF3_dom"/>
</dbReference>
<dbReference type="GO" id="GO:0005730">
    <property type="term" value="C:nucleolus"/>
    <property type="evidence" value="ECO:0007669"/>
    <property type="project" value="TreeGrafter"/>
</dbReference>
<dbReference type="GO" id="GO:0045727">
    <property type="term" value="P:positive regulation of translation"/>
    <property type="evidence" value="ECO:0007669"/>
    <property type="project" value="TreeGrafter"/>
</dbReference>
<dbReference type="PANTHER" id="PTHR13112">
    <property type="entry name" value="UPF3 REGULATOR OF NONSENSE TRANSCRIPTS-LIKE PROTEIN"/>
    <property type="match status" value="1"/>
</dbReference>
<accession>A0A819FLE1</accession>
<dbReference type="GO" id="GO:0000184">
    <property type="term" value="P:nuclear-transcribed mRNA catabolic process, nonsense-mediated decay"/>
    <property type="evidence" value="ECO:0007669"/>
    <property type="project" value="UniProtKB-KW"/>
</dbReference>
<sequence length="396" mass="45554">MVDGASIGVKQQSSVNNRSFNDQNQTKVIVLRRLPPTLTSEQFLEIVSPLPDHDYYRFCKADLSLGQQYAFSRAYLNISNRQDLIVFTEKFQGYVFVDKNGNEYICSVEYAPNQCRPKSEQQLRKDPKMNSIEQDPEYQAFVTNMNAPPSATEALPNAEIMLEEIEKKQREIQDNKNKSGATTTPLLEFLKRKREERKQEKMIRIQQAQQHRNNKQSFRNNPSNMHDDSRPSSGRNMNEDDYNASSRYGGGDRSNRQQRGYDKSDYRTGNHEQKRSNANDYGGNKASKNRDHQNTRSKQQHNPKESKVVTNMKSKNEESSQIENQAKRDTTSLDTINNSNDNSQQSQNDERPNSSNKSSSASSQKNTNTVIKNRPSIQIYNPAERARLRKQHNPSS</sequence>
<dbReference type="Proteomes" id="UP000663866">
    <property type="component" value="Unassembled WGS sequence"/>
</dbReference>
<comment type="subcellular location">
    <subcellularLocation>
        <location evidence="1">Nucleus</location>
    </subcellularLocation>
</comment>